<dbReference type="AlphaFoldDB" id="A0A3Q7IV97"/>
<keyword evidence="2" id="KW-1185">Reference proteome</keyword>
<sequence>TYCLLVSAPISKALLLYGEVGAGEIALSPLFSGGSLQYSPGVIELRNIYCTRTHLLFQDCPEYRHSWLLLVPTLPIQVTLECKLVIEHDEDASLDAIVDMLNASNLNL</sequence>
<accession>A0A3Q7IV97</accession>
<proteinExistence type="predicted"/>
<dbReference type="Gramene" id="Solyc11g040067.1.1">
    <property type="protein sequence ID" value="Solyc11g040067.1.1"/>
    <property type="gene ID" value="Solyc11g040067.1"/>
</dbReference>
<evidence type="ECO:0000313" key="1">
    <source>
        <dbReference type="EnsemblPlants" id="Solyc11g040067.1.1"/>
    </source>
</evidence>
<organism evidence="1">
    <name type="scientific">Solanum lycopersicum</name>
    <name type="common">Tomato</name>
    <name type="synonym">Lycopersicon esculentum</name>
    <dbReference type="NCBI Taxonomy" id="4081"/>
    <lineage>
        <taxon>Eukaryota</taxon>
        <taxon>Viridiplantae</taxon>
        <taxon>Streptophyta</taxon>
        <taxon>Embryophyta</taxon>
        <taxon>Tracheophyta</taxon>
        <taxon>Spermatophyta</taxon>
        <taxon>Magnoliopsida</taxon>
        <taxon>eudicotyledons</taxon>
        <taxon>Gunneridae</taxon>
        <taxon>Pentapetalae</taxon>
        <taxon>asterids</taxon>
        <taxon>lamiids</taxon>
        <taxon>Solanales</taxon>
        <taxon>Solanaceae</taxon>
        <taxon>Solanoideae</taxon>
        <taxon>Solaneae</taxon>
        <taxon>Solanum</taxon>
        <taxon>Solanum subgen. Lycopersicon</taxon>
    </lineage>
</organism>
<dbReference type="Proteomes" id="UP000004994">
    <property type="component" value="Chromosome 11"/>
</dbReference>
<protein>
    <submittedName>
        <fullName evidence="1">Uncharacterized protein</fullName>
    </submittedName>
</protein>
<reference evidence="1" key="2">
    <citation type="submission" date="2019-01" db="UniProtKB">
        <authorList>
            <consortium name="EnsemblPlants"/>
        </authorList>
    </citation>
    <scope>IDENTIFICATION</scope>
    <source>
        <strain evidence="1">cv. Heinz 1706</strain>
    </source>
</reference>
<reference evidence="1" key="1">
    <citation type="journal article" date="2012" name="Nature">
        <title>The tomato genome sequence provides insights into fleshy fruit evolution.</title>
        <authorList>
            <consortium name="Tomato Genome Consortium"/>
        </authorList>
    </citation>
    <scope>NUCLEOTIDE SEQUENCE [LARGE SCALE GENOMIC DNA]</scope>
    <source>
        <strain evidence="1">cv. Heinz 1706</strain>
    </source>
</reference>
<name>A0A3Q7IV97_SOLLC</name>
<dbReference type="EnsemblPlants" id="Solyc11g040067.1.1">
    <property type="protein sequence ID" value="Solyc11g040067.1.1"/>
    <property type="gene ID" value="Solyc11g040067.1"/>
</dbReference>
<evidence type="ECO:0000313" key="2">
    <source>
        <dbReference type="Proteomes" id="UP000004994"/>
    </source>
</evidence>
<dbReference type="InParanoid" id="A0A3Q7IV97"/>